<dbReference type="EMBL" id="AFZD01000016">
    <property type="protein sequence ID" value="EHL12260.1"/>
    <property type="molecule type" value="Genomic_DNA"/>
</dbReference>
<dbReference type="AlphaFoldDB" id="G9WU57"/>
<dbReference type="HOGENOM" id="CLU_031118_0_1_9"/>
<dbReference type="Proteomes" id="UP000003527">
    <property type="component" value="Unassembled WGS sequence"/>
</dbReference>
<dbReference type="PATRIC" id="fig|796944.3.peg.1276"/>
<feature type="coiled-coil region" evidence="1">
    <location>
        <begin position="300"/>
        <end position="334"/>
    </location>
</feature>
<evidence type="ECO:0000256" key="1">
    <source>
        <dbReference type="SAM" id="Coils"/>
    </source>
</evidence>
<accession>G9WU57</accession>
<reference evidence="3 4" key="1">
    <citation type="submission" date="2011-08" db="EMBL/GenBank/DDBJ databases">
        <title>The Genome Sequence of Oribacterium sp. ACB7.</title>
        <authorList>
            <consortium name="The Broad Institute Genome Sequencing Platform"/>
            <person name="Earl A."/>
            <person name="Ward D."/>
            <person name="Feldgarden M."/>
            <person name="Gevers D."/>
            <person name="Sizova M."/>
            <person name="Hazen A."/>
            <person name="Epstein S."/>
            <person name="Young S.K."/>
            <person name="Zeng Q."/>
            <person name="Gargeya S."/>
            <person name="Fitzgerald M."/>
            <person name="Haas B."/>
            <person name="Abouelleil A."/>
            <person name="Alvarado L."/>
            <person name="Arachchi H.M."/>
            <person name="Berlin A."/>
            <person name="Brown A."/>
            <person name="Chapman S.B."/>
            <person name="Chen Z."/>
            <person name="Dunbar C."/>
            <person name="Freedman E."/>
            <person name="Gearin G."/>
            <person name="Gellesch M."/>
            <person name="Goldberg J."/>
            <person name="Griggs A."/>
            <person name="Gujja S."/>
            <person name="Heiman D."/>
            <person name="Howarth C."/>
            <person name="Larson L."/>
            <person name="Lui A."/>
            <person name="MacDonald P.J.P."/>
            <person name="Montmayeur A."/>
            <person name="Murphy C."/>
            <person name="Neiman D."/>
            <person name="Pearson M."/>
            <person name="Priest M."/>
            <person name="Roberts A."/>
            <person name="Saif S."/>
            <person name="Shea T."/>
            <person name="Shenoy N."/>
            <person name="Sisk P."/>
            <person name="Stolte C."/>
            <person name="Sykes S."/>
            <person name="Wortman J."/>
            <person name="Nusbaum C."/>
            <person name="Birren B."/>
        </authorList>
    </citation>
    <scope>NUCLEOTIDE SEQUENCE [LARGE SCALE GENOMIC DNA]</scope>
    <source>
        <strain evidence="3 4">ACB7</strain>
    </source>
</reference>
<organism evidence="3 4">
    <name type="scientific">Oribacterium asaccharolyticum ACB7</name>
    <dbReference type="NCBI Taxonomy" id="796944"/>
    <lineage>
        <taxon>Bacteria</taxon>
        <taxon>Bacillati</taxon>
        <taxon>Bacillota</taxon>
        <taxon>Clostridia</taxon>
        <taxon>Lachnospirales</taxon>
        <taxon>Lachnospiraceae</taxon>
        <taxon>Oribacterium</taxon>
    </lineage>
</organism>
<gene>
    <name evidence="3" type="ORF">HMPREF9624_00567</name>
</gene>
<proteinExistence type="predicted"/>
<keyword evidence="1" id="KW-0175">Coiled coil</keyword>
<feature type="domain" description="MobA/VirD2-like nuclease" evidence="2">
    <location>
        <begin position="19"/>
        <end position="147"/>
    </location>
</feature>
<name>G9WU57_9FIRM</name>
<keyword evidence="4" id="KW-1185">Reference proteome</keyword>
<protein>
    <recommendedName>
        <fullName evidence="2">MobA/VirD2-like nuclease domain-containing protein</fullName>
    </recommendedName>
</protein>
<dbReference type="Pfam" id="PF03432">
    <property type="entry name" value="Relaxase"/>
    <property type="match status" value="1"/>
</dbReference>
<evidence type="ECO:0000313" key="3">
    <source>
        <dbReference type="EMBL" id="EHL12260.1"/>
    </source>
</evidence>
<feature type="coiled-coil region" evidence="1">
    <location>
        <begin position="412"/>
        <end position="449"/>
    </location>
</feature>
<dbReference type="RefSeq" id="WP_009536450.1">
    <property type="nucleotide sequence ID" value="NZ_JH414504.1"/>
</dbReference>
<sequence length="503" mass="59511">MAVTKIHPIKTTLKKAIDYICNGDKTDHEIYVTTHLCSRENAHKEFELTKKQFGSRTKTLAHHLIQSFVPEEVSFEEAHQVGIELCEKILGGKYEYVLATHIDKDHIHNHIIFNSIDVDEGKVYHSYYGSYMNIRNQSDKLCKEHGLSVIDQETQKEINEIKRRKFVSWHDWNEDKKGRSYKSRLQFDIDRSIKQSVNWQDFLSKMESYGYEIKFGKHIAFRKKGQQRFTRAKMIGDNYTEERIKDRILNKEKELGNIIDIKNSEKAKQSRGYERWATKHNMTTAAGTMIAIRDKGFHSMTELESEIKRLPSRANQLRKEFRDKEFELKRIKEITKQLQICINKKAHYDGYRKNPNDKIYMMMNKKDVEAYKEAYSEVEIFIKQFPHLKKEIMEGLKRGDGKTIFKKLNQHSKSLHDKQKELAEEHDKLQEKRGELELLKTNIDQYLGRKEEPKKSILQQIKRESDKGREIKSHSRTKDVGRILRTFKIKKNVEVTDNGKIII</sequence>
<comment type="caution">
    <text evidence="3">The sequence shown here is derived from an EMBL/GenBank/DDBJ whole genome shotgun (WGS) entry which is preliminary data.</text>
</comment>
<evidence type="ECO:0000313" key="4">
    <source>
        <dbReference type="Proteomes" id="UP000003527"/>
    </source>
</evidence>
<evidence type="ECO:0000259" key="2">
    <source>
        <dbReference type="Pfam" id="PF03432"/>
    </source>
</evidence>
<dbReference type="InterPro" id="IPR005094">
    <property type="entry name" value="Endonuclease_MobA/VirD2"/>
</dbReference>